<feature type="region of interest" description="Disordered" evidence="1">
    <location>
        <begin position="279"/>
        <end position="306"/>
    </location>
</feature>
<feature type="domain" description="WGR" evidence="3">
    <location>
        <begin position="135"/>
        <end position="245"/>
    </location>
</feature>
<reference evidence="4 5" key="1">
    <citation type="journal article" date="2016" name="Genome Biol. Evol.">
        <title>Divergent and convergent evolution of fungal pathogenicity.</title>
        <authorList>
            <person name="Shang Y."/>
            <person name="Xiao G."/>
            <person name="Zheng P."/>
            <person name="Cen K."/>
            <person name="Zhan S."/>
            <person name="Wang C."/>
        </authorList>
    </citation>
    <scope>NUCLEOTIDE SEQUENCE [LARGE SCALE GENOMIC DNA]</scope>
    <source>
        <strain evidence="4 5">RCEF 4871</strain>
    </source>
</reference>
<organism evidence="4 5">
    <name type="scientific">Metarhizium rileyi (strain RCEF 4871)</name>
    <name type="common">Nomuraea rileyi</name>
    <dbReference type="NCBI Taxonomy" id="1649241"/>
    <lineage>
        <taxon>Eukaryota</taxon>
        <taxon>Fungi</taxon>
        <taxon>Dikarya</taxon>
        <taxon>Ascomycota</taxon>
        <taxon>Pezizomycotina</taxon>
        <taxon>Sordariomycetes</taxon>
        <taxon>Hypocreomycetidae</taxon>
        <taxon>Hypocreales</taxon>
        <taxon>Clavicipitaceae</taxon>
        <taxon>Metarhizium</taxon>
    </lineage>
</organism>
<gene>
    <name evidence="4" type="ORF">NOR_03515</name>
</gene>
<evidence type="ECO:0000313" key="4">
    <source>
        <dbReference type="EMBL" id="OAA44761.1"/>
    </source>
</evidence>
<accession>A0A167F3X2</accession>
<protein>
    <submittedName>
        <fullName evidence="4">Anthranilate synthase component II</fullName>
    </submittedName>
</protein>
<dbReference type="InterPro" id="IPR001357">
    <property type="entry name" value="BRCT_dom"/>
</dbReference>
<dbReference type="InterPro" id="IPR036420">
    <property type="entry name" value="BRCT_dom_sf"/>
</dbReference>
<dbReference type="OMA" id="KPHLYLF"/>
<dbReference type="AlphaFoldDB" id="A0A167F3X2"/>
<dbReference type="InterPro" id="IPR008893">
    <property type="entry name" value="WGR_domain"/>
</dbReference>
<dbReference type="Proteomes" id="UP000243498">
    <property type="component" value="Unassembled WGS sequence"/>
</dbReference>
<evidence type="ECO:0000256" key="1">
    <source>
        <dbReference type="SAM" id="MobiDB-lite"/>
    </source>
</evidence>
<comment type="caution">
    <text evidence="4">The sequence shown here is derived from an EMBL/GenBank/DDBJ whole genome shotgun (WGS) entry which is preliminary data.</text>
</comment>
<name>A0A167F3X2_METRR</name>
<dbReference type="OrthoDB" id="342264at2759"/>
<evidence type="ECO:0000313" key="5">
    <source>
        <dbReference type="Proteomes" id="UP000243498"/>
    </source>
</evidence>
<dbReference type="PROSITE" id="PS51977">
    <property type="entry name" value="WGR"/>
    <property type="match status" value="1"/>
</dbReference>
<evidence type="ECO:0000259" key="2">
    <source>
        <dbReference type="PROSITE" id="PS50172"/>
    </source>
</evidence>
<feature type="domain" description="BRCT" evidence="2">
    <location>
        <begin position="8"/>
        <end position="86"/>
    </location>
</feature>
<sequence>MPRDSFSTPQPIFKGRIIAAAGPLPDKNTTEKFKTWAKLRKGEFTDTFDERVTHLLCSEGQFNRANPIVRQALKNKCHIVRYEWFLLSMGGKEARQPEEEHDLRREYIRRKAKERRMMKLERGRRLAKRFIDPNLYRIFDDDLLFSYRVELTRLTRHGSETGLETDQLEKYTLYLYESRAKPPLYWFAVKYSKRKGGTQPYYYRETEYPTLWDTQMDAFMAFFKEKTGIDWSERIIRQATMPPTYFQYTAPTGGKSTGRHKLWSRYFCLELNKALRGPSAEMEDTAQPCEQAVADEDDDSRQQYEG</sequence>
<dbReference type="Pfam" id="PF00533">
    <property type="entry name" value="BRCT"/>
    <property type="match status" value="1"/>
</dbReference>
<dbReference type="SUPFAM" id="SSF52113">
    <property type="entry name" value="BRCT domain"/>
    <property type="match status" value="1"/>
</dbReference>
<dbReference type="PROSITE" id="PS50172">
    <property type="entry name" value="BRCT"/>
    <property type="match status" value="1"/>
</dbReference>
<dbReference type="CDD" id="cd00027">
    <property type="entry name" value="BRCT"/>
    <property type="match status" value="1"/>
</dbReference>
<proteinExistence type="predicted"/>
<keyword evidence="5" id="KW-1185">Reference proteome</keyword>
<dbReference type="Gene3D" id="3.40.50.10190">
    <property type="entry name" value="BRCT domain"/>
    <property type="match status" value="1"/>
</dbReference>
<dbReference type="STRING" id="1081105.A0A167F3X2"/>
<dbReference type="EMBL" id="AZHC01000009">
    <property type="protein sequence ID" value="OAA44761.1"/>
    <property type="molecule type" value="Genomic_DNA"/>
</dbReference>
<evidence type="ECO:0000259" key="3">
    <source>
        <dbReference type="PROSITE" id="PS51977"/>
    </source>
</evidence>